<dbReference type="RefSeq" id="WP_266053004.1">
    <property type="nucleotide sequence ID" value="NZ_JAPFQO010000008.1"/>
</dbReference>
<proteinExistence type="predicted"/>
<evidence type="ECO:0000313" key="3">
    <source>
        <dbReference type="Proteomes" id="UP001207228"/>
    </source>
</evidence>
<evidence type="ECO:0008006" key="4">
    <source>
        <dbReference type="Google" id="ProtNLM"/>
    </source>
</evidence>
<feature type="region of interest" description="Disordered" evidence="1">
    <location>
        <begin position="1"/>
        <end position="34"/>
    </location>
</feature>
<protein>
    <recommendedName>
        <fullName evidence="4">SWFGD domain-containing protein</fullName>
    </recommendedName>
</protein>
<dbReference type="EMBL" id="JAPFQO010000008">
    <property type="protein sequence ID" value="MCX2740941.1"/>
    <property type="molecule type" value="Genomic_DNA"/>
</dbReference>
<accession>A0ABT3RHG3</accession>
<evidence type="ECO:0000313" key="2">
    <source>
        <dbReference type="EMBL" id="MCX2740941.1"/>
    </source>
</evidence>
<gene>
    <name evidence="2" type="ORF">OO017_13370</name>
</gene>
<feature type="compositionally biased region" description="Basic and acidic residues" evidence="1">
    <location>
        <begin position="1"/>
        <end position="22"/>
    </location>
</feature>
<feature type="compositionally biased region" description="Polar residues" evidence="1">
    <location>
        <begin position="25"/>
        <end position="34"/>
    </location>
</feature>
<reference evidence="2 3" key="1">
    <citation type="submission" date="2022-11" db="EMBL/GenBank/DDBJ databases">
        <title>The characterization of three novel Bacteroidetes species and genomic analysis of their roles in tidal elemental geochemical cycles.</title>
        <authorList>
            <person name="Ma K.-J."/>
        </authorList>
    </citation>
    <scope>NUCLEOTIDE SEQUENCE [LARGE SCALE GENOMIC DNA]</scope>
    <source>
        <strain evidence="2 3">M82</strain>
    </source>
</reference>
<dbReference type="Proteomes" id="UP001207228">
    <property type="component" value="Unassembled WGS sequence"/>
</dbReference>
<name>A0ABT3RHG3_9BACT</name>
<sequence>MNRNENNDFRNKNHYADFDRHGNPLTGNTHSLSHYNPRGAYGDYGDRYGHEGHHRDTNAAHAYGDYGSGTRYGEGGSNKGGGSSYGHSYYGLSGNEGPRMTQHELHWDESRRYDAYGDRAHNRDRDQRFSDSFGRSRDGGYVNEGRNREERGYTDRYEDSRQGARYGGAGRENTGYNRGYDDFGRTGYGATSYNNRDVDRERSAYGSRQDRDRWTDERNYYNTHQNW</sequence>
<comment type="caution">
    <text evidence="2">The sequence shown here is derived from an EMBL/GenBank/DDBJ whole genome shotgun (WGS) entry which is preliminary data.</text>
</comment>
<evidence type="ECO:0000256" key="1">
    <source>
        <dbReference type="SAM" id="MobiDB-lite"/>
    </source>
</evidence>
<feature type="compositionally biased region" description="Basic and acidic residues" evidence="1">
    <location>
        <begin position="123"/>
        <end position="138"/>
    </location>
</feature>
<feature type="compositionally biased region" description="Basic and acidic residues" evidence="1">
    <location>
        <begin position="196"/>
        <end position="211"/>
    </location>
</feature>
<feature type="region of interest" description="Disordered" evidence="1">
    <location>
        <begin position="123"/>
        <end position="211"/>
    </location>
</feature>
<feature type="compositionally biased region" description="Basic and acidic residues" evidence="1">
    <location>
        <begin position="145"/>
        <end position="162"/>
    </location>
</feature>
<keyword evidence="3" id="KW-1185">Reference proteome</keyword>
<organism evidence="2 3">
    <name type="scientific">Pontibacter anaerobius</name>
    <dbReference type="NCBI Taxonomy" id="2993940"/>
    <lineage>
        <taxon>Bacteria</taxon>
        <taxon>Pseudomonadati</taxon>
        <taxon>Bacteroidota</taxon>
        <taxon>Cytophagia</taxon>
        <taxon>Cytophagales</taxon>
        <taxon>Hymenobacteraceae</taxon>
        <taxon>Pontibacter</taxon>
    </lineage>
</organism>